<evidence type="ECO:0000256" key="5">
    <source>
        <dbReference type="ARBA" id="ARBA00022490"/>
    </source>
</evidence>
<dbReference type="Proteomes" id="UP000023755">
    <property type="component" value="Chromosome"/>
</dbReference>
<evidence type="ECO:0000256" key="2">
    <source>
        <dbReference type="ARBA" id="ARBA00005120"/>
    </source>
</evidence>
<dbReference type="PANTHER" id="PTHR12128">
    <property type="entry name" value="DIHYDRODIPICOLINATE SYNTHASE"/>
    <property type="match status" value="1"/>
</dbReference>
<evidence type="ECO:0000256" key="11">
    <source>
        <dbReference type="ARBA" id="ARBA00047836"/>
    </source>
</evidence>
<evidence type="ECO:0000256" key="13">
    <source>
        <dbReference type="PIRNR" id="PIRNR001365"/>
    </source>
</evidence>
<feature type="binding site" evidence="12 15">
    <location>
        <position position="49"/>
    </location>
    <ligand>
        <name>pyruvate</name>
        <dbReference type="ChEBI" id="CHEBI:15361"/>
    </ligand>
</feature>
<dbReference type="PRINTS" id="PR00146">
    <property type="entry name" value="DHPICSNTHASE"/>
</dbReference>
<evidence type="ECO:0000313" key="16">
    <source>
        <dbReference type="EMBL" id="AHX11807.1"/>
    </source>
</evidence>
<evidence type="ECO:0000256" key="15">
    <source>
        <dbReference type="PIRSR" id="PIRSR001365-2"/>
    </source>
</evidence>
<dbReference type="AlphaFoldDB" id="X5GXL8"/>
<dbReference type="GO" id="GO:0005737">
    <property type="term" value="C:cytoplasm"/>
    <property type="evidence" value="ECO:0007669"/>
    <property type="project" value="UniProtKB-SubCell"/>
</dbReference>
<dbReference type="SUPFAM" id="SSF51569">
    <property type="entry name" value="Aldolase"/>
    <property type="match status" value="1"/>
</dbReference>
<evidence type="ECO:0000256" key="7">
    <source>
        <dbReference type="ARBA" id="ARBA00022915"/>
    </source>
</evidence>
<feature type="active site" description="Proton donor/acceptor" evidence="12 14">
    <location>
        <position position="137"/>
    </location>
</feature>
<keyword evidence="5 12" id="KW-0963">Cytoplasm</keyword>
<reference evidence="16 17" key="1">
    <citation type="submission" date="2014-03" db="EMBL/GenBank/DDBJ databases">
        <title>Sequencing and Comparison of Genomes and Transcriptome Profiles of Human Ehrlichiosis Agents.</title>
        <authorList>
            <person name="Lin M."/>
            <person name="Daugherty S.C."/>
            <person name="Nagaraj S."/>
            <person name="Cheng Z."/>
            <person name="Xiong Q."/>
            <person name="Lin F.-Y."/>
            <person name="Sengamalay N."/>
            <person name="Ott S."/>
            <person name="Godinez A."/>
            <person name="Tallon L.J."/>
            <person name="Sadzewicz L."/>
            <person name="Fraser C.M."/>
            <person name="Dunning Hotopp J.C."/>
            <person name="Rikihisa Y."/>
        </authorList>
    </citation>
    <scope>NUCLEOTIDE SEQUENCE [LARGE SCALE GENOMIC DNA]</scope>
    <source>
        <strain evidence="16 17">Oregon</strain>
    </source>
</reference>
<dbReference type="PIRSF" id="PIRSF001365">
    <property type="entry name" value="DHDPS"/>
    <property type="match status" value="1"/>
</dbReference>
<feature type="binding site" evidence="12 15">
    <location>
        <position position="206"/>
    </location>
    <ligand>
        <name>pyruvate</name>
        <dbReference type="ChEBI" id="CHEBI:15361"/>
    </ligand>
</feature>
<organism evidence="16 17">
    <name type="scientific">Neorickettsia helminthoeca str. Oregon</name>
    <dbReference type="NCBI Taxonomy" id="1286528"/>
    <lineage>
        <taxon>Bacteria</taxon>
        <taxon>Pseudomonadati</taxon>
        <taxon>Pseudomonadota</taxon>
        <taxon>Alphaproteobacteria</taxon>
        <taxon>Rickettsiales</taxon>
        <taxon>Anaplasmataceae</taxon>
        <taxon>Neorickettsia</taxon>
    </lineage>
</organism>
<keyword evidence="17" id="KW-1185">Reference proteome</keyword>
<protein>
    <recommendedName>
        <fullName evidence="4 12">4-hydroxy-tetrahydrodipicolinate synthase</fullName>
        <shortName evidence="12">HTPA synthase</shortName>
        <ecNumber evidence="4 12">4.3.3.7</ecNumber>
    </recommendedName>
</protein>
<name>X5GXL8_9RICK</name>
<sequence>MASERTFEGVFTAVVTPFKREQVDYEGFRILVESQIGNGIHGIVVAGSTGESQLLSHSEYLALIDCAVDVVKERVPLIVGVPHCATSKVIEEIVSLKERSVSAFLISTPYYVLPQQEGIFEHYRAITEKTKANIIVYNIPHRCGVNIENSTMLRIMDLPGVVAIKDASGNLECPTILKAANERVPILMGNDTQYAAHRLHGGDGVISAVSNLIPSEMLALENAIRSGQYERMKALHKAIFPLAKSIFCETNPGPLKYALSCVNKCITHNVRHPLVNASDSTKRTIQNALEEFEKEKIRLSELCHNF</sequence>
<feature type="active site" description="Schiff-base intermediate with substrate" evidence="12 14">
    <location>
        <position position="165"/>
    </location>
</feature>
<evidence type="ECO:0000256" key="3">
    <source>
        <dbReference type="ARBA" id="ARBA00007592"/>
    </source>
</evidence>
<evidence type="ECO:0000256" key="1">
    <source>
        <dbReference type="ARBA" id="ARBA00003294"/>
    </source>
</evidence>
<dbReference type="PROSITE" id="PS00665">
    <property type="entry name" value="DHDPS_1"/>
    <property type="match status" value="1"/>
</dbReference>
<dbReference type="NCBIfam" id="TIGR00674">
    <property type="entry name" value="dapA"/>
    <property type="match status" value="1"/>
</dbReference>
<comment type="function">
    <text evidence="1 12">Catalyzes the condensation of (S)-aspartate-beta-semialdehyde [(S)-ASA] and pyruvate to 4-hydroxy-tetrahydrodipicolinate (HTPA).</text>
</comment>
<evidence type="ECO:0000256" key="9">
    <source>
        <dbReference type="ARBA" id="ARBA00023239"/>
    </source>
</evidence>
<dbReference type="RefSeq" id="WP_038560213.1">
    <property type="nucleotide sequence ID" value="NZ_CP007481.1"/>
</dbReference>
<evidence type="ECO:0000256" key="4">
    <source>
        <dbReference type="ARBA" id="ARBA00012086"/>
    </source>
</evidence>
<evidence type="ECO:0000313" key="17">
    <source>
        <dbReference type="Proteomes" id="UP000023755"/>
    </source>
</evidence>
<dbReference type="OrthoDB" id="9782828at2"/>
<feature type="site" description="Part of a proton relay during catalysis" evidence="12">
    <location>
        <position position="111"/>
    </location>
</feature>
<keyword evidence="10 12" id="KW-0704">Schiff base</keyword>
<dbReference type="SMART" id="SM01130">
    <property type="entry name" value="DHDPS"/>
    <property type="match status" value="1"/>
</dbReference>
<evidence type="ECO:0000256" key="14">
    <source>
        <dbReference type="PIRSR" id="PIRSR001365-1"/>
    </source>
</evidence>
<dbReference type="STRING" id="1286528.NHE_0888"/>
<dbReference type="InterPro" id="IPR013785">
    <property type="entry name" value="Aldolase_TIM"/>
</dbReference>
<dbReference type="GO" id="GO:0009089">
    <property type="term" value="P:lysine biosynthetic process via diaminopimelate"/>
    <property type="evidence" value="ECO:0007669"/>
    <property type="project" value="UniProtKB-UniRule"/>
</dbReference>
<dbReference type="InterPro" id="IPR002220">
    <property type="entry name" value="DapA-like"/>
</dbReference>
<evidence type="ECO:0000256" key="6">
    <source>
        <dbReference type="ARBA" id="ARBA00022605"/>
    </source>
</evidence>
<feature type="site" description="Part of a proton relay during catalysis" evidence="12">
    <location>
        <position position="48"/>
    </location>
</feature>
<comment type="catalytic activity">
    <reaction evidence="11 12">
        <text>L-aspartate 4-semialdehyde + pyruvate = (2S,4S)-4-hydroxy-2,3,4,5-tetrahydrodipicolinate + H2O + H(+)</text>
        <dbReference type="Rhea" id="RHEA:34171"/>
        <dbReference type="ChEBI" id="CHEBI:15361"/>
        <dbReference type="ChEBI" id="CHEBI:15377"/>
        <dbReference type="ChEBI" id="CHEBI:15378"/>
        <dbReference type="ChEBI" id="CHEBI:67139"/>
        <dbReference type="ChEBI" id="CHEBI:537519"/>
        <dbReference type="EC" id="4.3.3.7"/>
    </reaction>
</comment>
<accession>X5GXL8</accession>
<dbReference type="PANTHER" id="PTHR12128:SF66">
    <property type="entry name" value="4-HYDROXY-2-OXOGLUTARATE ALDOLASE, MITOCHONDRIAL"/>
    <property type="match status" value="1"/>
</dbReference>
<proteinExistence type="inferred from homology"/>
<comment type="similarity">
    <text evidence="3 12 13">Belongs to the DapA family.</text>
</comment>
<dbReference type="InterPro" id="IPR020624">
    <property type="entry name" value="Schiff_base-form_aldolases_CS"/>
</dbReference>
<keyword evidence="6 12" id="KW-0028">Amino-acid biosynthesis</keyword>
<dbReference type="CDD" id="cd00950">
    <property type="entry name" value="DHDPS"/>
    <property type="match status" value="1"/>
</dbReference>
<evidence type="ECO:0000256" key="8">
    <source>
        <dbReference type="ARBA" id="ARBA00023154"/>
    </source>
</evidence>
<dbReference type="HAMAP" id="MF_00418">
    <property type="entry name" value="DapA"/>
    <property type="match status" value="1"/>
</dbReference>
<dbReference type="EMBL" id="CP007481">
    <property type="protein sequence ID" value="AHX11807.1"/>
    <property type="molecule type" value="Genomic_DNA"/>
</dbReference>
<comment type="caution">
    <text evidence="12">Was originally thought to be a dihydrodipicolinate synthase (DHDPS), catalyzing the condensation of (S)-aspartate-beta-semialdehyde [(S)-ASA] and pyruvate to dihydrodipicolinate (DHDP). However, it was shown in E.coli that the product of the enzymatic reaction is not dihydrodipicolinate but in fact (4S)-4-hydroxy-2,3,4,5-tetrahydro-(2S)-dipicolinic acid (HTPA), and that the consecutive dehydration reaction leading to DHDP is not spontaneous but catalyzed by DapB.</text>
</comment>
<comment type="pathway">
    <text evidence="2 12">Amino-acid biosynthesis; L-lysine biosynthesis via DAP pathway; (S)-tetrahydrodipicolinate from L-aspartate: step 3/4.</text>
</comment>
<dbReference type="EC" id="4.3.3.7" evidence="4 12"/>
<evidence type="ECO:0000256" key="12">
    <source>
        <dbReference type="HAMAP-Rule" id="MF_00418"/>
    </source>
</evidence>
<keyword evidence="8 12" id="KW-0457">Lysine biosynthesis</keyword>
<dbReference type="KEGG" id="nhm:NHE_0888"/>
<dbReference type="HOGENOM" id="CLU_049343_7_1_5"/>
<evidence type="ECO:0000256" key="10">
    <source>
        <dbReference type="ARBA" id="ARBA00023270"/>
    </source>
</evidence>
<dbReference type="UniPathway" id="UPA00034">
    <property type="reaction ID" value="UER00017"/>
</dbReference>
<gene>
    <name evidence="12 16" type="primary">dapA</name>
    <name evidence="16" type="ORF">NHE_0888</name>
</gene>
<comment type="subunit">
    <text evidence="12">Homotetramer; dimer of dimers.</text>
</comment>
<keyword evidence="9 12" id="KW-0456">Lyase</keyword>
<comment type="subcellular location">
    <subcellularLocation>
        <location evidence="12">Cytoplasm</location>
    </subcellularLocation>
</comment>
<keyword evidence="7 12" id="KW-0220">Diaminopimelate biosynthesis</keyword>
<dbReference type="GO" id="GO:0019877">
    <property type="term" value="P:diaminopimelate biosynthetic process"/>
    <property type="evidence" value="ECO:0007669"/>
    <property type="project" value="UniProtKB-UniRule"/>
</dbReference>
<dbReference type="Pfam" id="PF00701">
    <property type="entry name" value="DHDPS"/>
    <property type="match status" value="1"/>
</dbReference>
<dbReference type="InterPro" id="IPR005263">
    <property type="entry name" value="DapA"/>
</dbReference>
<dbReference type="Gene3D" id="3.20.20.70">
    <property type="entry name" value="Aldolase class I"/>
    <property type="match status" value="1"/>
</dbReference>
<dbReference type="GO" id="GO:0008840">
    <property type="term" value="F:4-hydroxy-tetrahydrodipicolinate synthase activity"/>
    <property type="evidence" value="ECO:0007669"/>
    <property type="project" value="UniProtKB-UniRule"/>
</dbReference>